<protein>
    <submittedName>
        <fullName evidence="1">Uncharacterized protein</fullName>
    </submittedName>
</protein>
<dbReference type="AlphaFoldDB" id="A0A284VQ48"/>
<gene>
    <name evidence="1" type="ORF">MNV_320010</name>
</gene>
<sequence>MAFNNDTQDGMNEFLEKRRLNYEKG</sequence>
<dbReference type="EMBL" id="FZMP01000177">
    <property type="protein sequence ID" value="SNQ61323.1"/>
    <property type="molecule type" value="Genomic_DNA"/>
</dbReference>
<keyword evidence="2" id="KW-1185">Reference proteome</keyword>
<organism evidence="1 2">
    <name type="scientific">Candidatus Methanoperedens nitratireducens</name>
    <dbReference type="NCBI Taxonomy" id="1392998"/>
    <lineage>
        <taxon>Archaea</taxon>
        <taxon>Methanobacteriati</taxon>
        <taxon>Methanobacteriota</taxon>
        <taxon>Stenosarchaea group</taxon>
        <taxon>Methanomicrobia</taxon>
        <taxon>Methanosarcinales</taxon>
        <taxon>ANME-2 cluster</taxon>
        <taxon>Candidatus Methanoperedentaceae</taxon>
        <taxon>Candidatus Methanoperedens</taxon>
    </lineage>
</organism>
<evidence type="ECO:0000313" key="1">
    <source>
        <dbReference type="EMBL" id="SNQ61323.1"/>
    </source>
</evidence>
<reference evidence="2" key="1">
    <citation type="submission" date="2017-06" db="EMBL/GenBank/DDBJ databases">
        <authorList>
            <person name="Cremers G."/>
        </authorList>
    </citation>
    <scope>NUCLEOTIDE SEQUENCE [LARGE SCALE GENOMIC DNA]</scope>
</reference>
<name>A0A284VQ48_9EURY</name>
<dbReference type="Proteomes" id="UP000218615">
    <property type="component" value="Unassembled WGS sequence"/>
</dbReference>
<proteinExistence type="predicted"/>
<evidence type="ECO:0000313" key="2">
    <source>
        <dbReference type="Proteomes" id="UP000218615"/>
    </source>
</evidence>
<accession>A0A284VQ48</accession>